<reference evidence="15 16" key="1">
    <citation type="journal article" date="2009" name="Stand. Genomic Sci.">
        <title>Complete genome sequence of Catenulispora acidiphila type strain (ID 139908).</title>
        <authorList>
            <person name="Copeland A."/>
            <person name="Lapidus A."/>
            <person name="Glavina Del Rio T."/>
            <person name="Nolan M."/>
            <person name="Lucas S."/>
            <person name="Chen F."/>
            <person name="Tice H."/>
            <person name="Cheng J.F."/>
            <person name="Bruce D."/>
            <person name="Goodwin L."/>
            <person name="Pitluck S."/>
            <person name="Mikhailova N."/>
            <person name="Pati A."/>
            <person name="Ivanova N."/>
            <person name="Mavromatis K."/>
            <person name="Chen A."/>
            <person name="Palaniappan K."/>
            <person name="Chain P."/>
            <person name="Land M."/>
            <person name="Hauser L."/>
            <person name="Chang Y.J."/>
            <person name="Jeffries C.D."/>
            <person name="Chertkov O."/>
            <person name="Brettin T."/>
            <person name="Detter J.C."/>
            <person name="Han C."/>
            <person name="Ali Z."/>
            <person name="Tindall B.J."/>
            <person name="Goker M."/>
            <person name="Bristow J."/>
            <person name="Eisen J.A."/>
            <person name="Markowitz V."/>
            <person name="Hugenholtz P."/>
            <person name="Kyrpides N.C."/>
            <person name="Klenk H.P."/>
        </authorList>
    </citation>
    <scope>NUCLEOTIDE SEQUENCE [LARGE SCALE GENOMIC DNA]</scope>
    <source>
        <strain evidence="16">DSM 44928 / JCM 14897 / NBRC 102108 / NRRL B-24433 / ID139908</strain>
    </source>
</reference>
<dbReference type="PANTHER" id="PTHR45436">
    <property type="entry name" value="SENSOR HISTIDINE KINASE YKOH"/>
    <property type="match status" value="1"/>
</dbReference>
<dbReference type="eggNOG" id="COG2205">
    <property type="taxonomic scope" value="Bacteria"/>
</dbReference>
<dbReference type="SMART" id="SM00388">
    <property type="entry name" value="HisKA"/>
    <property type="match status" value="1"/>
</dbReference>
<dbReference type="SUPFAM" id="SSF55874">
    <property type="entry name" value="ATPase domain of HSP90 chaperone/DNA topoisomerase II/histidine kinase"/>
    <property type="match status" value="1"/>
</dbReference>
<feature type="domain" description="HAMP" evidence="14">
    <location>
        <begin position="223"/>
        <end position="275"/>
    </location>
</feature>
<evidence type="ECO:0000313" key="15">
    <source>
        <dbReference type="EMBL" id="ACU76228.1"/>
    </source>
</evidence>
<dbReference type="Gene3D" id="3.30.565.10">
    <property type="entry name" value="Histidine kinase-like ATPase, C-terminal domain"/>
    <property type="match status" value="1"/>
</dbReference>
<dbReference type="STRING" id="479433.Caci_7402"/>
<dbReference type="InterPro" id="IPR036890">
    <property type="entry name" value="HATPase_C_sf"/>
</dbReference>
<comment type="catalytic activity">
    <reaction evidence="1">
        <text>ATP + protein L-histidine = ADP + protein N-phospho-L-histidine.</text>
        <dbReference type="EC" id="2.7.13.3"/>
    </reaction>
</comment>
<keyword evidence="9" id="KW-0902">Two-component regulatory system</keyword>
<dbReference type="InterPro" id="IPR050428">
    <property type="entry name" value="TCS_sensor_his_kinase"/>
</dbReference>
<evidence type="ECO:0000256" key="7">
    <source>
        <dbReference type="ARBA" id="ARBA00022777"/>
    </source>
</evidence>
<gene>
    <name evidence="15" type="ordered locus">Caci_7402</name>
</gene>
<dbReference type="InterPro" id="IPR005467">
    <property type="entry name" value="His_kinase_dom"/>
</dbReference>
<organism evidence="15 16">
    <name type="scientific">Catenulispora acidiphila (strain DSM 44928 / JCM 14897 / NBRC 102108 / NRRL B-24433 / ID139908)</name>
    <dbReference type="NCBI Taxonomy" id="479433"/>
    <lineage>
        <taxon>Bacteria</taxon>
        <taxon>Bacillati</taxon>
        <taxon>Actinomycetota</taxon>
        <taxon>Actinomycetes</taxon>
        <taxon>Catenulisporales</taxon>
        <taxon>Catenulisporaceae</taxon>
        <taxon>Catenulispora</taxon>
    </lineage>
</organism>
<keyword evidence="6 12" id="KW-0812">Transmembrane</keyword>
<dbReference type="RefSeq" id="WP_015795956.1">
    <property type="nucleotide sequence ID" value="NC_013131.1"/>
</dbReference>
<dbReference type="Gene3D" id="1.10.287.130">
    <property type="match status" value="1"/>
</dbReference>
<dbReference type="PRINTS" id="PR00344">
    <property type="entry name" value="BCTRLSENSOR"/>
</dbReference>
<evidence type="ECO:0000256" key="4">
    <source>
        <dbReference type="ARBA" id="ARBA00022553"/>
    </source>
</evidence>
<sequence>MSPFVAAENVESQERPGPYERLRAKITEMMSHVPLRTRITALVMVAVGLSVALASIAAWVTVRNQILSQLDVTLYNHASQVASTIRAQQDDYTQHGVKAPSTLTVPVFEDNEVVYFNSDDVQLGTNPQTTLPAIQPSDADITVAQNGTGHSFQTITFPGGSKVRAVTVPVQPSQFTPGNREAILLAQSMHDTQQTLGRLSLVSILVGIAGIAVAGSAGITVGRAGLRPVDRLTEATEYVARTGDLRPIEVQGTDELARLATSFNSMLTALARSQDHQRRLIADAGHELRTPLTSMRTNIDLLSQVFGSTSEHAAPGASQPPGLKRIQISDADRAELIGDVRAQMEELSVLVGDLVELSRDTKPQAAPEPVNLGDVVRQAVDRVRRRAPYLKFDIQLEPWYLEGDPATLERAVTNLLDNAAKWSPENGTVTVRLSDGLLQVADEGPGIAEEDLPHVFERFYRSTEARTMPGSGLGLAIVRQAAENHGGRVAAARAPSGGALLGLWLPGRPTEEEDPQNGGTAANA</sequence>
<dbReference type="Pfam" id="PF00672">
    <property type="entry name" value="HAMP"/>
    <property type="match status" value="1"/>
</dbReference>
<evidence type="ECO:0000256" key="2">
    <source>
        <dbReference type="ARBA" id="ARBA00004236"/>
    </source>
</evidence>
<dbReference type="EC" id="2.7.13.3" evidence="3"/>
<dbReference type="CDD" id="cd00082">
    <property type="entry name" value="HisKA"/>
    <property type="match status" value="1"/>
</dbReference>
<dbReference type="Pfam" id="PF02518">
    <property type="entry name" value="HATPase_c"/>
    <property type="match status" value="1"/>
</dbReference>
<evidence type="ECO:0000256" key="12">
    <source>
        <dbReference type="SAM" id="Phobius"/>
    </source>
</evidence>
<evidence type="ECO:0000256" key="8">
    <source>
        <dbReference type="ARBA" id="ARBA00022989"/>
    </source>
</evidence>
<evidence type="ECO:0000256" key="6">
    <source>
        <dbReference type="ARBA" id="ARBA00022692"/>
    </source>
</evidence>
<keyword evidence="7 15" id="KW-0418">Kinase</keyword>
<evidence type="ECO:0000256" key="3">
    <source>
        <dbReference type="ARBA" id="ARBA00012438"/>
    </source>
</evidence>
<evidence type="ECO:0000256" key="1">
    <source>
        <dbReference type="ARBA" id="ARBA00000085"/>
    </source>
</evidence>
<dbReference type="Proteomes" id="UP000000851">
    <property type="component" value="Chromosome"/>
</dbReference>
<dbReference type="InParanoid" id="C7Q9Q9"/>
<proteinExistence type="predicted"/>
<keyword evidence="5" id="KW-0808">Transferase</keyword>
<dbReference type="PANTHER" id="PTHR45436:SF5">
    <property type="entry name" value="SENSOR HISTIDINE KINASE TRCS"/>
    <property type="match status" value="1"/>
</dbReference>
<protein>
    <recommendedName>
        <fullName evidence="3">histidine kinase</fullName>
        <ecNumber evidence="3">2.7.13.3</ecNumber>
    </recommendedName>
</protein>
<evidence type="ECO:0000256" key="10">
    <source>
        <dbReference type="ARBA" id="ARBA00023136"/>
    </source>
</evidence>
<name>C7Q9Q9_CATAD</name>
<dbReference type="PROSITE" id="PS50885">
    <property type="entry name" value="HAMP"/>
    <property type="match status" value="1"/>
</dbReference>
<keyword evidence="10 12" id="KW-0472">Membrane</keyword>
<dbReference type="GO" id="GO:0000155">
    <property type="term" value="F:phosphorelay sensor kinase activity"/>
    <property type="evidence" value="ECO:0007669"/>
    <property type="project" value="InterPro"/>
</dbReference>
<dbReference type="PROSITE" id="PS50109">
    <property type="entry name" value="HIS_KIN"/>
    <property type="match status" value="1"/>
</dbReference>
<evidence type="ECO:0000256" key="11">
    <source>
        <dbReference type="SAM" id="MobiDB-lite"/>
    </source>
</evidence>
<dbReference type="SMART" id="SM00387">
    <property type="entry name" value="HATPase_c"/>
    <property type="match status" value="1"/>
</dbReference>
<comment type="subcellular location">
    <subcellularLocation>
        <location evidence="2">Cell membrane</location>
    </subcellularLocation>
</comment>
<dbReference type="FunCoup" id="C7Q9Q9">
    <property type="interactions" value="63"/>
</dbReference>
<dbReference type="KEGG" id="cai:Caci_7402"/>
<evidence type="ECO:0000256" key="9">
    <source>
        <dbReference type="ARBA" id="ARBA00023012"/>
    </source>
</evidence>
<keyword evidence="16" id="KW-1185">Reference proteome</keyword>
<dbReference type="SMART" id="SM00304">
    <property type="entry name" value="HAMP"/>
    <property type="match status" value="1"/>
</dbReference>
<dbReference type="EMBL" id="CP001700">
    <property type="protein sequence ID" value="ACU76228.1"/>
    <property type="molecule type" value="Genomic_DNA"/>
</dbReference>
<dbReference type="InterPro" id="IPR003660">
    <property type="entry name" value="HAMP_dom"/>
</dbReference>
<dbReference type="Gene3D" id="6.10.340.10">
    <property type="match status" value="1"/>
</dbReference>
<dbReference type="GO" id="GO:0005886">
    <property type="term" value="C:plasma membrane"/>
    <property type="evidence" value="ECO:0007669"/>
    <property type="project" value="UniProtKB-SubCell"/>
</dbReference>
<dbReference type="SUPFAM" id="SSF158472">
    <property type="entry name" value="HAMP domain-like"/>
    <property type="match status" value="1"/>
</dbReference>
<dbReference type="SUPFAM" id="SSF47384">
    <property type="entry name" value="Homodimeric domain of signal transducing histidine kinase"/>
    <property type="match status" value="1"/>
</dbReference>
<feature type="transmembrane region" description="Helical" evidence="12">
    <location>
        <begin position="199"/>
        <end position="221"/>
    </location>
</feature>
<keyword evidence="4" id="KW-0597">Phosphoprotein</keyword>
<evidence type="ECO:0000313" key="16">
    <source>
        <dbReference type="Proteomes" id="UP000000851"/>
    </source>
</evidence>
<dbReference type="InterPro" id="IPR036097">
    <property type="entry name" value="HisK_dim/P_sf"/>
</dbReference>
<evidence type="ECO:0000259" key="13">
    <source>
        <dbReference type="PROSITE" id="PS50109"/>
    </source>
</evidence>
<dbReference type="CDD" id="cd00075">
    <property type="entry name" value="HATPase"/>
    <property type="match status" value="1"/>
</dbReference>
<evidence type="ECO:0000256" key="5">
    <source>
        <dbReference type="ARBA" id="ARBA00022679"/>
    </source>
</evidence>
<dbReference type="InterPro" id="IPR003594">
    <property type="entry name" value="HATPase_dom"/>
</dbReference>
<feature type="domain" description="Histidine kinase" evidence="13">
    <location>
        <begin position="283"/>
        <end position="509"/>
    </location>
</feature>
<accession>C7Q9Q9</accession>
<dbReference type="Pfam" id="PF00512">
    <property type="entry name" value="HisKA"/>
    <property type="match status" value="1"/>
</dbReference>
<feature type="region of interest" description="Disordered" evidence="11">
    <location>
        <begin position="505"/>
        <end position="524"/>
    </location>
</feature>
<feature type="transmembrane region" description="Helical" evidence="12">
    <location>
        <begin position="39"/>
        <end position="60"/>
    </location>
</feature>
<dbReference type="AlphaFoldDB" id="C7Q9Q9"/>
<dbReference type="CDD" id="cd06225">
    <property type="entry name" value="HAMP"/>
    <property type="match status" value="1"/>
</dbReference>
<keyword evidence="8 12" id="KW-1133">Transmembrane helix</keyword>
<evidence type="ECO:0000259" key="14">
    <source>
        <dbReference type="PROSITE" id="PS50885"/>
    </source>
</evidence>
<dbReference type="HOGENOM" id="CLU_000445_89_6_11"/>
<dbReference type="InterPro" id="IPR004358">
    <property type="entry name" value="Sig_transdc_His_kin-like_C"/>
</dbReference>
<dbReference type="InterPro" id="IPR003661">
    <property type="entry name" value="HisK_dim/P_dom"/>
</dbReference>